<proteinExistence type="predicted"/>
<dbReference type="EMBL" id="KZ825102">
    <property type="protein sequence ID" value="PYI24396.1"/>
    <property type="molecule type" value="Genomic_DNA"/>
</dbReference>
<dbReference type="OMA" id="ENCTHAW"/>
<dbReference type="AlphaFoldDB" id="A0A2V5IW57"/>
<dbReference type="Proteomes" id="UP000249829">
    <property type="component" value="Unassembled WGS sequence"/>
</dbReference>
<evidence type="ECO:0000313" key="1">
    <source>
        <dbReference type="EMBL" id="PYI24396.1"/>
    </source>
</evidence>
<reference evidence="1 2" key="1">
    <citation type="submission" date="2018-02" db="EMBL/GenBank/DDBJ databases">
        <title>The genomes of Aspergillus section Nigri reveals drivers in fungal speciation.</title>
        <authorList>
            <consortium name="DOE Joint Genome Institute"/>
            <person name="Vesth T.C."/>
            <person name="Nybo J."/>
            <person name="Theobald S."/>
            <person name="Brandl J."/>
            <person name="Frisvad J.C."/>
            <person name="Nielsen K.F."/>
            <person name="Lyhne E.K."/>
            <person name="Kogle M.E."/>
            <person name="Kuo A."/>
            <person name="Riley R."/>
            <person name="Clum A."/>
            <person name="Nolan M."/>
            <person name="Lipzen A."/>
            <person name="Salamov A."/>
            <person name="Henrissat B."/>
            <person name="Wiebenga A."/>
            <person name="De vries R.P."/>
            <person name="Grigoriev I.V."/>
            <person name="Mortensen U.H."/>
            <person name="Andersen M.R."/>
            <person name="Baker S.E."/>
        </authorList>
    </citation>
    <scope>NUCLEOTIDE SEQUENCE [LARGE SCALE GENOMIC DNA]</scope>
    <source>
        <strain evidence="1 2">CBS 115571</strain>
    </source>
</reference>
<evidence type="ECO:0000313" key="2">
    <source>
        <dbReference type="Proteomes" id="UP000249829"/>
    </source>
</evidence>
<gene>
    <name evidence="1" type="ORF">BO99DRAFT_455297</name>
</gene>
<protein>
    <submittedName>
        <fullName evidence="1">Uncharacterized protein</fullName>
    </submittedName>
</protein>
<organism evidence="1 2">
    <name type="scientific">Aspergillus violaceofuscus (strain CBS 115571)</name>
    <dbReference type="NCBI Taxonomy" id="1450538"/>
    <lineage>
        <taxon>Eukaryota</taxon>
        <taxon>Fungi</taxon>
        <taxon>Dikarya</taxon>
        <taxon>Ascomycota</taxon>
        <taxon>Pezizomycotina</taxon>
        <taxon>Eurotiomycetes</taxon>
        <taxon>Eurotiomycetidae</taxon>
        <taxon>Eurotiales</taxon>
        <taxon>Aspergillaceae</taxon>
        <taxon>Aspergillus</taxon>
    </lineage>
</organism>
<keyword evidence="2" id="KW-1185">Reference proteome</keyword>
<accession>A0A2V5IW57</accession>
<name>A0A2V5IW57_ASPV1</name>
<sequence>MTPPKTPAYITRTQNWDPAREHPALAWMENCTHAWDTRQSWTTPHTDWVTTDFVFVKPNGERCTGGLPAWEAMRQEYAAFAGSHHEPSWVCVVDCEDDEGGGWEFVGEGKLFIQLPDGKRPADRTVRDLDGREWDLAVESMFRFRFVRTPSAVNEGIRIQRFQFYSDSGPVVAEMLRREITSCDLVFLLILDLLGKNHLGQRLQIM</sequence>